<dbReference type="EMBL" id="JAXLQG010000022">
    <property type="protein sequence ID" value="KAK5529524.1"/>
    <property type="molecule type" value="Genomic_DNA"/>
</dbReference>
<proteinExistence type="predicted"/>
<evidence type="ECO:0000256" key="1">
    <source>
        <dbReference type="SAM" id="MobiDB-lite"/>
    </source>
</evidence>
<gene>
    <name evidence="2" type="ORF">LTR25_009773</name>
</gene>
<evidence type="ECO:0000313" key="2">
    <source>
        <dbReference type="EMBL" id="KAK5529524.1"/>
    </source>
</evidence>
<dbReference type="Proteomes" id="UP001345827">
    <property type="component" value="Unassembled WGS sequence"/>
</dbReference>
<organism evidence="2 3">
    <name type="scientific">Vermiconidia calcicola</name>
    <dbReference type="NCBI Taxonomy" id="1690605"/>
    <lineage>
        <taxon>Eukaryota</taxon>
        <taxon>Fungi</taxon>
        <taxon>Dikarya</taxon>
        <taxon>Ascomycota</taxon>
        <taxon>Pezizomycotina</taxon>
        <taxon>Dothideomycetes</taxon>
        <taxon>Dothideomycetidae</taxon>
        <taxon>Mycosphaerellales</taxon>
        <taxon>Extremaceae</taxon>
        <taxon>Vermiconidia</taxon>
    </lineage>
</organism>
<evidence type="ECO:0000313" key="3">
    <source>
        <dbReference type="Proteomes" id="UP001345827"/>
    </source>
</evidence>
<accession>A0AAV9PTZ3</accession>
<reference evidence="2 3" key="1">
    <citation type="submission" date="2023-06" db="EMBL/GenBank/DDBJ databases">
        <title>Black Yeasts Isolated from many extreme environments.</title>
        <authorList>
            <person name="Coleine C."/>
            <person name="Stajich J.E."/>
            <person name="Selbmann L."/>
        </authorList>
    </citation>
    <scope>NUCLEOTIDE SEQUENCE [LARGE SCALE GENOMIC DNA]</scope>
    <source>
        <strain evidence="2 3">CCFEE 5887</strain>
    </source>
</reference>
<dbReference type="AlphaFoldDB" id="A0AAV9PTZ3"/>
<name>A0AAV9PTZ3_9PEZI</name>
<feature type="region of interest" description="Disordered" evidence="1">
    <location>
        <begin position="30"/>
        <end position="63"/>
    </location>
</feature>
<sequence>MDDPNGPIPTFGGGGTLGYVDFPGAAITATAGPTTTRSSTLSTVTRSASPPSTASKSTAPSTPTYSAITSVARIFSAFIVYPGAPVAPAIDSIEYVWAEYDMPPPEQTVTADASFCDFLESKARTNPSPNTKDLSQYPASYVIPGTVGSFGGSGDNDVL</sequence>
<protein>
    <submittedName>
        <fullName evidence="2">Uncharacterized protein</fullName>
    </submittedName>
</protein>
<comment type="caution">
    <text evidence="2">The sequence shown here is derived from an EMBL/GenBank/DDBJ whole genome shotgun (WGS) entry which is preliminary data.</text>
</comment>
<keyword evidence="3" id="KW-1185">Reference proteome</keyword>